<dbReference type="PRINTS" id="PR00080">
    <property type="entry name" value="SDRFAMILY"/>
</dbReference>
<proteinExistence type="inferred from homology"/>
<comment type="similarity">
    <text evidence="1">Belongs to the short-chain dehydrogenases/reductases (SDR) family.</text>
</comment>
<keyword evidence="4" id="KW-1185">Reference proteome</keyword>
<dbReference type="InterPro" id="IPR002347">
    <property type="entry name" value="SDR_fam"/>
</dbReference>
<dbReference type="CDD" id="cd05233">
    <property type="entry name" value="SDR_c"/>
    <property type="match status" value="1"/>
</dbReference>
<accession>A0ABT0ADC1</accession>
<dbReference type="PRINTS" id="PR00081">
    <property type="entry name" value="GDHRDH"/>
</dbReference>
<dbReference type="Gene3D" id="3.40.50.720">
    <property type="entry name" value="NAD(P)-binding Rossmann-like Domain"/>
    <property type="match status" value="1"/>
</dbReference>
<reference evidence="3" key="1">
    <citation type="submission" date="2022-03" db="EMBL/GenBank/DDBJ databases">
        <title>Identification of a novel bacterium isolated from mangrove sediments.</title>
        <authorList>
            <person name="Pan X."/>
        </authorList>
    </citation>
    <scope>NUCLEOTIDE SEQUENCE</scope>
    <source>
        <strain evidence="3">B2637</strain>
    </source>
</reference>
<dbReference type="EMBL" id="JALHAT010000016">
    <property type="protein sequence ID" value="MCJ1961198.1"/>
    <property type="molecule type" value="Genomic_DNA"/>
</dbReference>
<evidence type="ECO:0000313" key="3">
    <source>
        <dbReference type="EMBL" id="MCJ1961198.1"/>
    </source>
</evidence>
<organism evidence="3 4">
    <name type="scientific">Novosphingobium mangrovi</name>
    <name type="common">ex Hu et al. 2023</name>
    <dbReference type="NCBI Taxonomy" id="2930094"/>
    <lineage>
        <taxon>Bacteria</taxon>
        <taxon>Pseudomonadati</taxon>
        <taxon>Pseudomonadota</taxon>
        <taxon>Alphaproteobacteria</taxon>
        <taxon>Sphingomonadales</taxon>
        <taxon>Sphingomonadaceae</taxon>
        <taxon>Novosphingobium</taxon>
    </lineage>
</organism>
<evidence type="ECO:0000256" key="2">
    <source>
        <dbReference type="ARBA" id="ARBA00023002"/>
    </source>
</evidence>
<protein>
    <submittedName>
        <fullName evidence="3">Glucose 1-dehydrogenase</fullName>
        <ecNumber evidence="3">1.1.1.47</ecNumber>
    </submittedName>
</protein>
<dbReference type="GO" id="GO:0047936">
    <property type="term" value="F:glucose 1-dehydrogenase [NAD(P)+] activity"/>
    <property type="evidence" value="ECO:0007669"/>
    <property type="project" value="UniProtKB-EC"/>
</dbReference>
<name>A0ABT0ADC1_9SPHN</name>
<dbReference type="RefSeq" id="WP_243800058.1">
    <property type="nucleotide sequence ID" value="NZ_JALHAT010000016.1"/>
</dbReference>
<evidence type="ECO:0000313" key="4">
    <source>
        <dbReference type="Proteomes" id="UP001162802"/>
    </source>
</evidence>
<dbReference type="EC" id="1.1.1.47" evidence="3"/>
<sequence>MNVNYDFAGKVALVTGAGMGMGYATAKAFAAAGARVVVSDVSAELAEKVAAELVEGGAEAIAVTCDVANDDAVAALVAKTVETWGQLDFAYNNAGVQPTPAEMADQTVAEFDRVTDINQRGVWSCMRHELAQMRKQGNGAIVNCSSVGGLVGGKALGIYYGTKHAVLGLTKSAAMDYAAQGIRVNAVCPGTINTPMVAKMLNEQPEAMDEFMKLQVIGRLGEAEEIAQAVLWLCSDGASFVIGTALTVDGGFSIN</sequence>
<dbReference type="Pfam" id="PF13561">
    <property type="entry name" value="adh_short_C2"/>
    <property type="match status" value="1"/>
</dbReference>
<evidence type="ECO:0000256" key="1">
    <source>
        <dbReference type="ARBA" id="ARBA00006484"/>
    </source>
</evidence>
<dbReference type="InterPro" id="IPR036291">
    <property type="entry name" value="NAD(P)-bd_dom_sf"/>
</dbReference>
<gene>
    <name evidence="3" type="ORF">MTR65_10930</name>
</gene>
<dbReference type="SUPFAM" id="SSF51735">
    <property type="entry name" value="NAD(P)-binding Rossmann-fold domains"/>
    <property type="match status" value="1"/>
</dbReference>
<dbReference type="Proteomes" id="UP001162802">
    <property type="component" value="Unassembled WGS sequence"/>
</dbReference>
<comment type="caution">
    <text evidence="3">The sequence shown here is derived from an EMBL/GenBank/DDBJ whole genome shotgun (WGS) entry which is preliminary data.</text>
</comment>
<dbReference type="PANTHER" id="PTHR24321">
    <property type="entry name" value="DEHYDROGENASES, SHORT CHAIN"/>
    <property type="match status" value="1"/>
</dbReference>
<dbReference type="NCBIfam" id="NF005559">
    <property type="entry name" value="PRK07231.1"/>
    <property type="match status" value="1"/>
</dbReference>
<dbReference type="PANTHER" id="PTHR24321:SF11">
    <property type="entry name" value="BLR0893 PROTEIN"/>
    <property type="match status" value="1"/>
</dbReference>
<keyword evidence="2 3" id="KW-0560">Oxidoreductase</keyword>